<sequence>MGTPVAYGQKEPYTAFKIRGKEIEIARSYTRVMTVEEVFDTLMSSRWEFKPKDIGDGGQSIAEELSRNLEKNRFKPEDHIVQTVSEPSLLNDEEKEIGVRKSHKRHNRKDEGIDIDQHTGCLSDTEIYIELPIDKEETVTVAPSESLKLRKDEVELESEEDITNKLSDDALEIITMVIVGCNTKDELALAVTKFIAHVNKQDSSKRPFTGHKGFTVLEKCRMIVDHALASERVSLTGCGRIKRHKIVLDRTNIQLHEK</sequence>
<comment type="caution">
    <text evidence="1">The sequence shown here is derived from an EMBL/GenBank/DDBJ whole genome shotgun (WGS) entry which is preliminary data.</text>
</comment>
<dbReference type="Proteomes" id="UP001633002">
    <property type="component" value="Unassembled WGS sequence"/>
</dbReference>
<name>A0ABD3G9B0_9MARC</name>
<evidence type="ECO:0000313" key="1">
    <source>
        <dbReference type="EMBL" id="KAL3675737.1"/>
    </source>
</evidence>
<organism evidence="1 2">
    <name type="scientific">Riccia sorocarpa</name>
    <dbReference type="NCBI Taxonomy" id="122646"/>
    <lineage>
        <taxon>Eukaryota</taxon>
        <taxon>Viridiplantae</taxon>
        <taxon>Streptophyta</taxon>
        <taxon>Embryophyta</taxon>
        <taxon>Marchantiophyta</taxon>
        <taxon>Marchantiopsida</taxon>
        <taxon>Marchantiidae</taxon>
        <taxon>Marchantiales</taxon>
        <taxon>Ricciaceae</taxon>
        <taxon>Riccia</taxon>
    </lineage>
</organism>
<gene>
    <name evidence="1" type="ORF">R1sor_025685</name>
</gene>
<protein>
    <submittedName>
        <fullName evidence="1">Uncharacterized protein</fullName>
    </submittedName>
</protein>
<dbReference type="AlphaFoldDB" id="A0ABD3G9B0"/>
<accession>A0ABD3G9B0</accession>
<evidence type="ECO:0000313" key="2">
    <source>
        <dbReference type="Proteomes" id="UP001633002"/>
    </source>
</evidence>
<dbReference type="EMBL" id="JBJQOH010000008">
    <property type="protein sequence ID" value="KAL3675737.1"/>
    <property type="molecule type" value="Genomic_DNA"/>
</dbReference>
<keyword evidence="2" id="KW-1185">Reference proteome</keyword>
<proteinExistence type="predicted"/>
<reference evidence="1 2" key="1">
    <citation type="submission" date="2024-09" db="EMBL/GenBank/DDBJ databases">
        <title>Chromosome-scale assembly of Riccia sorocarpa.</title>
        <authorList>
            <person name="Paukszto L."/>
        </authorList>
    </citation>
    <scope>NUCLEOTIDE SEQUENCE [LARGE SCALE GENOMIC DNA]</scope>
    <source>
        <strain evidence="1">LP-2024</strain>
        <tissue evidence="1">Aerial parts of the thallus</tissue>
    </source>
</reference>